<sequence>MVQVVSSYHKLSLCFSHRDGHVTSRHIGWWVLPTAITTMLSPHASHVYVNVLSRGRRRYKVQMTHKVVSKVCVVQVECHSRYL</sequence>
<evidence type="ECO:0000256" key="1">
    <source>
        <dbReference type="SAM" id="Phobius"/>
    </source>
</evidence>
<keyword evidence="1" id="KW-0812">Transmembrane</keyword>
<comment type="caution">
    <text evidence="2">The sequence shown here is derived from an EMBL/GenBank/DDBJ whole genome shotgun (WGS) entry which is preliminary data.</text>
</comment>
<evidence type="ECO:0000313" key="3">
    <source>
        <dbReference type="Proteomes" id="UP000447434"/>
    </source>
</evidence>
<name>A0A6A4N7S3_LUPAL</name>
<keyword evidence="3" id="KW-1185">Reference proteome</keyword>
<keyword evidence="1" id="KW-1133">Transmembrane helix</keyword>
<dbReference type="Proteomes" id="UP000447434">
    <property type="component" value="Chromosome 21"/>
</dbReference>
<protein>
    <submittedName>
        <fullName evidence="2">Uncharacterized protein</fullName>
    </submittedName>
</protein>
<feature type="transmembrane region" description="Helical" evidence="1">
    <location>
        <begin position="27"/>
        <end position="49"/>
    </location>
</feature>
<dbReference type="AlphaFoldDB" id="A0A6A4N7S3"/>
<organism evidence="2 3">
    <name type="scientific">Lupinus albus</name>
    <name type="common">White lupine</name>
    <name type="synonym">Lupinus termis</name>
    <dbReference type="NCBI Taxonomy" id="3870"/>
    <lineage>
        <taxon>Eukaryota</taxon>
        <taxon>Viridiplantae</taxon>
        <taxon>Streptophyta</taxon>
        <taxon>Embryophyta</taxon>
        <taxon>Tracheophyta</taxon>
        <taxon>Spermatophyta</taxon>
        <taxon>Magnoliopsida</taxon>
        <taxon>eudicotyledons</taxon>
        <taxon>Gunneridae</taxon>
        <taxon>Pentapetalae</taxon>
        <taxon>rosids</taxon>
        <taxon>fabids</taxon>
        <taxon>Fabales</taxon>
        <taxon>Fabaceae</taxon>
        <taxon>Papilionoideae</taxon>
        <taxon>50 kb inversion clade</taxon>
        <taxon>genistoids sensu lato</taxon>
        <taxon>core genistoids</taxon>
        <taxon>Genisteae</taxon>
        <taxon>Lupinus</taxon>
    </lineage>
</organism>
<reference evidence="3" key="1">
    <citation type="journal article" date="2020" name="Nat. Commun.">
        <title>Genome sequence of the cluster root forming white lupin.</title>
        <authorList>
            <person name="Hufnagel B."/>
            <person name="Marques A."/>
            <person name="Soriano A."/>
            <person name="Marques L."/>
            <person name="Divol F."/>
            <person name="Doumas P."/>
            <person name="Sallet E."/>
            <person name="Mancinotti D."/>
            <person name="Carrere S."/>
            <person name="Marande W."/>
            <person name="Arribat S."/>
            <person name="Keller J."/>
            <person name="Huneau C."/>
            <person name="Blein T."/>
            <person name="Aime D."/>
            <person name="Laguerre M."/>
            <person name="Taylor J."/>
            <person name="Schubert V."/>
            <person name="Nelson M."/>
            <person name="Geu-Flores F."/>
            <person name="Crespi M."/>
            <person name="Gallardo-Guerrero K."/>
            <person name="Delaux P.-M."/>
            <person name="Salse J."/>
            <person name="Berges H."/>
            <person name="Guyot R."/>
            <person name="Gouzy J."/>
            <person name="Peret B."/>
        </authorList>
    </citation>
    <scope>NUCLEOTIDE SEQUENCE [LARGE SCALE GENOMIC DNA]</scope>
    <source>
        <strain evidence="3">cv. Amiga</strain>
    </source>
</reference>
<proteinExistence type="predicted"/>
<gene>
    <name evidence="2" type="ORF">Lalb_Chr21g0315401</name>
</gene>
<evidence type="ECO:0000313" key="2">
    <source>
        <dbReference type="EMBL" id="KAE9590046.1"/>
    </source>
</evidence>
<dbReference type="EMBL" id="WOCE01000021">
    <property type="protein sequence ID" value="KAE9590046.1"/>
    <property type="molecule type" value="Genomic_DNA"/>
</dbReference>
<accession>A0A6A4N7S3</accession>
<keyword evidence="1" id="KW-0472">Membrane</keyword>